<name>V5RKW7_SPIAP</name>
<organism evidence="2 3">
    <name type="scientific">Spiroplasma apis B31</name>
    <dbReference type="NCBI Taxonomy" id="1276258"/>
    <lineage>
        <taxon>Bacteria</taxon>
        <taxon>Bacillati</taxon>
        <taxon>Mycoplasmatota</taxon>
        <taxon>Mollicutes</taxon>
        <taxon>Entomoplasmatales</taxon>
        <taxon>Spiroplasmataceae</taxon>
        <taxon>Spiroplasma</taxon>
    </lineage>
</organism>
<dbReference type="Gene3D" id="3.30.420.10">
    <property type="entry name" value="Ribonuclease H-like superfamily/Ribonuclease H"/>
    <property type="match status" value="1"/>
</dbReference>
<dbReference type="AlphaFoldDB" id="V5RKW7"/>
<gene>
    <name evidence="2" type="ORF">SAPIS_v1c06100</name>
</gene>
<evidence type="ECO:0000259" key="1">
    <source>
        <dbReference type="PROSITE" id="PS50994"/>
    </source>
</evidence>
<feature type="domain" description="Integrase catalytic" evidence="1">
    <location>
        <begin position="1"/>
        <end position="128"/>
    </location>
</feature>
<dbReference type="OrthoDB" id="384386at2"/>
<dbReference type="InterPro" id="IPR001584">
    <property type="entry name" value="Integrase_cat-core"/>
</dbReference>
<evidence type="ECO:0000313" key="2">
    <source>
        <dbReference type="EMBL" id="AHB36455.1"/>
    </source>
</evidence>
<dbReference type="KEGG" id="sapi:SAPIS_v1c06100"/>
<dbReference type="RefSeq" id="WP_023789557.1">
    <property type="nucleotide sequence ID" value="NC_022998.1"/>
</dbReference>
<sequence length="128" mass="14961">MVLITLIEIDLCIQKISFELQILHIYLSIKNFVYFSVFKDENTEFIVVHEVSLKKDIDIYRKTLEKVSFHRQDLSKKLIIYSDNGSQYTPIFAKRYAKKNNIIISLSRPCNSIDNGICGTFFSSLKEK</sequence>
<proteinExistence type="predicted"/>
<dbReference type="GO" id="GO:0015074">
    <property type="term" value="P:DNA integration"/>
    <property type="evidence" value="ECO:0007669"/>
    <property type="project" value="InterPro"/>
</dbReference>
<dbReference type="PROSITE" id="PS50994">
    <property type="entry name" value="INTEGRASE"/>
    <property type="match status" value="1"/>
</dbReference>
<protein>
    <submittedName>
        <fullName evidence="2">Putative transposase</fullName>
    </submittedName>
</protein>
<evidence type="ECO:0000313" key="3">
    <source>
        <dbReference type="Proteomes" id="UP000018550"/>
    </source>
</evidence>
<accession>V5RKW7</accession>
<dbReference type="GO" id="GO:0003676">
    <property type="term" value="F:nucleic acid binding"/>
    <property type="evidence" value="ECO:0007669"/>
    <property type="project" value="InterPro"/>
</dbReference>
<keyword evidence="3" id="KW-1185">Reference proteome</keyword>
<dbReference type="SUPFAM" id="SSF53098">
    <property type="entry name" value="Ribonuclease H-like"/>
    <property type="match status" value="1"/>
</dbReference>
<dbReference type="InterPro" id="IPR036397">
    <property type="entry name" value="RNaseH_sf"/>
</dbReference>
<dbReference type="HOGENOM" id="CLU_1958189_0_0_14"/>
<dbReference type="Proteomes" id="UP000018550">
    <property type="component" value="Chromosome"/>
</dbReference>
<reference evidence="2 3" key="1">
    <citation type="journal article" date="2014" name="Genome Announc.">
        <title>Complete Genome Sequence of Spiroplasma apis B31T (ATCC 33834), a Bacterium Associated with May Disease of Honeybees (Apis mellifera).</title>
        <authorList>
            <person name="Ku C."/>
            <person name="Lo W.S."/>
            <person name="Chen L.L."/>
            <person name="Kuo C.H."/>
        </authorList>
    </citation>
    <scope>NUCLEOTIDE SEQUENCE [LARGE SCALE GENOMIC DNA]</scope>
    <source>
        <strain evidence="2">B31</strain>
    </source>
</reference>
<dbReference type="EMBL" id="CP006682">
    <property type="protein sequence ID" value="AHB36455.1"/>
    <property type="molecule type" value="Genomic_DNA"/>
</dbReference>
<dbReference type="InterPro" id="IPR012337">
    <property type="entry name" value="RNaseH-like_sf"/>
</dbReference>
<dbReference type="STRING" id="1276258.SAPIS_v1c06100"/>